<evidence type="ECO:0000256" key="4">
    <source>
        <dbReference type="ARBA" id="ARBA00022692"/>
    </source>
</evidence>
<keyword evidence="2 7" id="KW-0813">Transport</keyword>
<dbReference type="PROSITE" id="PS50928">
    <property type="entry name" value="ABC_TM1"/>
    <property type="match status" value="1"/>
</dbReference>
<evidence type="ECO:0000256" key="2">
    <source>
        <dbReference type="ARBA" id="ARBA00022448"/>
    </source>
</evidence>
<proteinExistence type="inferred from homology"/>
<accession>A0A2R6CE50</accession>
<dbReference type="Gene3D" id="1.10.3720.10">
    <property type="entry name" value="MetI-like"/>
    <property type="match status" value="1"/>
</dbReference>
<evidence type="ECO:0000313" key="9">
    <source>
        <dbReference type="EMBL" id="PSO09148.1"/>
    </source>
</evidence>
<evidence type="ECO:0000259" key="8">
    <source>
        <dbReference type="PROSITE" id="PS50928"/>
    </source>
</evidence>
<dbReference type="Pfam" id="PF00528">
    <property type="entry name" value="BPD_transp_1"/>
    <property type="match status" value="1"/>
</dbReference>
<dbReference type="EMBL" id="NEXF01000020">
    <property type="protein sequence ID" value="PSO09148.1"/>
    <property type="molecule type" value="Genomic_DNA"/>
</dbReference>
<keyword evidence="3" id="KW-1003">Cell membrane</keyword>
<keyword evidence="5 7" id="KW-1133">Transmembrane helix</keyword>
<dbReference type="AlphaFoldDB" id="A0A2R6CE50"/>
<gene>
    <name evidence="9" type="ORF">B9Q04_01960</name>
</gene>
<feature type="transmembrane region" description="Helical" evidence="7">
    <location>
        <begin position="328"/>
        <end position="352"/>
    </location>
</feature>
<protein>
    <recommendedName>
        <fullName evidence="8">ABC transmembrane type-1 domain-containing protein</fullName>
    </recommendedName>
</protein>
<keyword evidence="6 7" id="KW-0472">Membrane</keyword>
<organism evidence="9 10">
    <name type="scientific">Candidatus Marsarchaeota G2 archaeon BE_D</name>
    <dbReference type="NCBI Taxonomy" id="1978158"/>
    <lineage>
        <taxon>Archaea</taxon>
        <taxon>Candidatus Marsarchaeota</taxon>
        <taxon>Candidatus Marsarchaeota group 2</taxon>
    </lineage>
</organism>
<name>A0A2R6CE50_9ARCH</name>
<dbReference type="SUPFAM" id="SSF161098">
    <property type="entry name" value="MetI-like"/>
    <property type="match status" value="1"/>
</dbReference>
<dbReference type="GO" id="GO:0005886">
    <property type="term" value="C:plasma membrane"/>
    <property type="evidence" value="ECO:0007669"/>
    <property type="project" value="UniProtKB-SubCell"/>
</dbReference>
<evidence type="ECO:0000256" key="3">
    <source>
        <dbReference type="ARBA" id="ARBA00022475"/>
    </source>
</evidence>
<comment type="subcellular location">
    <subcellularLocation>
        <location evidence="1 7">Cell membrane</location>
        <topology evidence="1 7">Multi-pass membrane protein</topology>
    </subcellularLocation>
</comment>
<dbReference type="PANTHER" id="PTHR43386:SF1">
    <property type="entry name" value="D,D-DIPEPTIDE TRANSPORT SYSTEM PERMEASE PROTEIN DDPC-RELATED"/>
    <property type="match status" value="1"/>
</dbReference>
<sequence length="533" mass="57198">MERLILRVLRRRNAQIGLAIVMVFVLIGALGPYISAYSNPYSPSQFYAAGPDALPSWMSVFPGYSHLNPNIILPSSQVFQTFKTPEALGYWKVGVDPSSRVSLSVGYARGVGPADVAAEATGAYLLTNTGNGSEVLSVSGNSTNPVYVYLTHTFYYGYSPPPLFYSQVAVKPVLPPGVGFAVMLLVNTSKGVYYTSLAANAAGETALESLPSAGSSYAAYFASTFSQPLVNDSWNLVSGVTNSANDMPLAFFNRSVPITTVPQTIFSQKGYYSVGELLVFFPNGDFHASLYQSDFKFQIFGRVYGVLGTDADGGDVWSEFVSGTRTALAIGFGSAAIALGVGVILGLIAGFFAGLVDSVLVFAFDFLLLLPGLILLIDLDTVFTVAHVVTSKALLIILLLGFLGWAVPGRTVRSQVLSLRRRTYVEAAKTMGGGNFYILRNHVLKHTTGTIVALITYLVPGLVVADTGLDFLGLGIDRYPTWGNILAKLINEVTPSNGYLWWITMPIGLSIILISIAFYLIGTAIQEEYSRLG</sequence>
<evidence type="ECO:0000256" key="6">
    <source>
        <dbReference type="ARBA" id="ARBA00023136"/>
    </source>
</evidence>
<keyword evidence="4 7" id="KW-0812">Transmembrane</keyword>
<feature type="transmembrane region" description="Helical" evidence="7">
    <location>
        <begin position="16"/>
        <end position="34"/>
    </location>
</feature>
<feature type="transmembrane region" description="Helical" evidence="7">
    <location>
        <begin position="359"/>
        <end position="377"/>
    </location>
</feature>
<comment type="similarity">
    <text evidence="7">Belongs to the binding-protein-dependent transport system permease family.</text>
</comment>
<dbReference type="Proteomes" id="UP000242015">
    <property type="component" value="Unassembled WGS sequence"/>
</dbReference>
<dbReference type="CDD" id="cd06261">
    <property type="entry name" value="TM_PBP2"/>
    <property type="match status" value="1"/>
</dbReference>
<dbReference type="GO" id="GO:0055085">
    <property type="term" value="P:transmembrane transport"/>
    <property type="evidence" value="ECO:0007669"/>
    <property type="project" value="InterPro"/>
</dbReference>
<evidence type="ECO:0000256" key="1">
    <source>
        <dbReference type="ARBA" id="ARBA00004651"/>
    </source>
</evidence>
<feature type="transmembrane region" description="Helical" evidence="7">
    <location>
        <begin position="383"/>
        <end position="407"/>
    </location>
</feature>
<evidence type="ECO:0000256" key="5">
    <source>
        <dbReference type="ARBA" id="ARBA00022989"/>
    </source>
</evidence>
<feature type="transmembrane region" description="Helical" evidence="7">
    <location>
        <begin position="447"/>
        <end position="465"/>
    </location>
</feature>
<feature type="transmembrane region" description="Helical" evidence="7">
    <location>
        <begin position="499"/>
        <end position="521"/>
    </location>
</feature>
<dbReference type="InterPro" id="IPR000515">
    <property type="entry name" value="MetI-like"/>
</dbReference>
<reference evidence="9 10" key="1">
    <citation type="submission" date="2017-04" db="EMBL/GenBank/DDBJ databases">
        <title>Novel microbial lineages endemic to geothermal iron-oxide mats fill important gaps in the evolutionary history of Archaea.</title>
        <authorList>
            <person name="Jay Z.J."/>
            <person name="Beam J.P."/>
            <person name="Dlakic M."/>
            <person name="Rusch D.B."/>
            <person name="Kozubal M.A."/>
            <person name="Inskeep W.P."/>
        </authorList>
    </citation>
    <scope>NUCLEOTIDE SEQUENCE [LARGE SCALE GENOMIC DNA]</scope>
    <source>
        <strain evidence="9">BE_D</strain>
    </source>
</reference>
<evidence type="ECO:0000256" key="7">
    <source>
        <dbReference type="RuleBase" id="RU363032"/>
    </source>
</evidence>
<dbReference type="PANTHER" id="PTHR43386">
    <property type="entry name" value="OLIGOPEPTIDE TRANSPORT SYSTEM PERMEASE PROTEIN APPC"/>
    <property type="match status" value="1"/>
</dbReference>
<evidence type="ECO:0000313" key="10">
    <source>
        <dbReference type="Proteomes" id="UP000242015"/>
    </source>
</evidence>
<feature type="domain" description="ABC transmembrane type-1" evidence="8">
    <location>
        <begin position="324"/>
        <end position="522"/>
    </location>
</feature>
<dbReference type="InterPro" id="IPR050366">
    <property type="entry name" value="BP-dependent_transpt_permease"/>
</dbReference>
<dbReference type="InterPro" id="IPR035906">
    <property type="entry name" value="MetI-like_sf"/>
</dbReference>
<comment type="caution">
    <text evidence="9">The sequence shown here is derived from an EMBL/GenBank/DDBJ whole genome shotgun (WGS) entry which is preliminary data.</text>
</comment>